<evidence type="ECO:0000259" key="12">
    <source>
        <dbReference type="SMART" id="SM00382"/>
    </source>
</evidence>
<evidence type="ECO:0000256" key="9">
    <source>
        <dbReference type="ARBA" id="ARBA00022884"/>
    </source>
</evidence>
<dbReference type="CDD" id="cd18038">
    <property type="entry name" value="DEXXQc_Helz-like"/>
    <property type="match status" value="1"/>
</dbReference>
<dbReference type="Pfam" id="PF21633">
    <property type="entry name" value="MOV-10_Ig-like"/>
    <property type="match status" value="1"/>
</dbReference>
<dbReference type="Pfam" id="PF13086">
    <property type="entry name" value="AAA_11"/>
    <property type="match status" value="2"/>
</dbReference>
<keyword evidence="5" id="KW-0547">Nucleotide-binding</keyword>
<keyword evidence="7" id="KW-0347">Helicase</keyword>
<dbReference type="FunFam" id="3.40.50.300:FF:000608">
    <property type="entry name" value="Mov10 RISC complex RNA helicase"/>
    <property type="match status" value="1"/>
</dbReference>
<evidence type="ECO:0000256" key="3">
    <source>
        <dbReference type="ARBA" id="ARBA00012552"/>
    </source>
</evidence>
<dbReference type="GO" id="GO:0000932">
    <property type="term" value="C:P-body"/>
    <property type="evidence" value="ECO:0007669"/>
    <property type="project" value="UniProtKB-SubCell"/>
</dbReference>
<dbReference type="GO" id="GO:0005524">
    <property type="term" value="F:ATP binding"/>
    <property type="evidence" value="ECO:0007669"/>
    <property type="project" value="UniProtKB-KW"/>
</dbReference>
<keyword evidence="9" id="KW-0694">RNA-binding</keyword>
<dbReference type="InterPro" id="IPR041679">
    <property type="entry name" value="DNA2/NAM7-like_C"/>
</dbReference>
<dbReference type="Gene3D" id="3.40.50.300">
    <property type="entry name" value="P-loop containing nucleotide triphosphate hydrolases"/>
    <property type="match status" value="2"/>
</dbReference>
<dbReference type="GO" id="GO:0031047">
    <property type="term" value="P:regulatory ncRNA-mediated gene silencing"/>
    <property type="evidence" value="ECO:0007669"/>
    <property type="project" value="UniProtKB-KW"/>
</dbReference>
<feature type="domain" description="AAA+ ATPase" evidence="12">
    <location>
        <begin position="447"/>
        <end position="629"/>
    </location>
</feature>
<dbReference type="InterPro" id="IPR049079">
    <property type="entry name" value="Mov-10_helical"/>
</dbReference>
<dbReference type="InterPro" id="IPR049077">
    <property type="entry name" value="MOV-10_Ig-like"/>
</dbReference>
<evidence type="ECO:0000256" key="6">
    <source>
        <dbReference type="ARBA" id="ARBA00022801"/>
    </source>
</evidence>
<evidence type="ECO:0000256" key="10">
    <source>
        <dbReference type="ARBA" id="ARBA00023158"/>
    </source>
</evidence>
<comment type="subcellular location">
    <subcellularLocation>
        <location evidence="1">Cytoplasm</location>
        <location evidence="1">P-body</location>
    </subcellularLocation>
</comment>
<organism evidence="13 14">
    <name type="scientific">Perca fluviatilis</name>
    <name type="common">European perch</name>
    <dbReference type="NCBI Taxonomy" id="8168"/>
    <lineage>
        <taxon>Eukaryota</taxon>
        <taxon>Metazoa</taxon>
        <taxon>Chordata</taxon>
        <taxon>Craniata</taxon>
        <taxon>Vertebrata</taxon>
        <taxon>Euteleostomi</taxon>
        <taxon>Actinopterygii</taxon>
        <taxon>Neopterygii</taxon>
        <taxon>Teleostei</taxon>
        <taxon>Neoteleostei</taxon>
        <taxon>Acanthomorphata</taxon>
        <taxon>Eupercaria</taxon>
        <taxon>Perciformes</taxon>
        <taxon>Percoidei</taxon>
        <taxon>Percidae</taxon>
        <taxon>Percinae</taxon>
        <taxon>Perca</taxon>
    </lineage>
</organism>
<evidence type="ECO:0000256" key="5">
    <source>
        <dbReference type="ARBA" id="ARBA00022741"/>
    </source>
</evidence>
<name>A0A6A5FJ69_PERFL</name>
<dbReference type="SMART" id="SM00382">
    <property type="entry name" value="AAA"/>
    <property type="match status" value="1"/>
</dbReference>
<evidence type="ECO:0000256" key="1">
    <source>
        <dbReference type="ARBA" id="ARBA00004201"/>
    </source>
</evidence>
<gene>
    <name evidence="13" type="ORF">PFLUV_G00058240</name>
</gene>
<dbReference type="EC" id="3.6.4.13" evidence="3"/>
<evidence type="ECO:0000256" key="2">
    <source>
        <dbReference type="ARBA" id="ARBA00005601"/>
    </source>
</evidence>
<dbReference type="GO" id="GO:0016787">
    <property type="term" value="F:hydrolase activity"/>
    <property type="evidence" value="ECO:0007669"/>
    <property type="project" value="UniProtKB-KW"/>
</dbReference>
<evidence type="ECO:0000256" key="8">
    <source>
        <dbReference type="ARBA" id="ARBA00022840"/>
    </source>
</evidence>
<dbReference type="InterPro" id="IPR027417">
    <property type="entry name" value="P-loop_NTPase"/>
</dbReference>
<dbReference type="InterPro" id="IPR049080">
    <property type="entry name" value="MOV-10-like_beta-barrel"/>
</dbReference>
<accession>A0A6A5FJ69</accession>
<dbReference type="InterPro" id="IPR041677">
    <property type="entry name" value="DNA2/NAM7_AAA_11"/>
</dbReference>
<proteinExistence type="inferred from homology"/>
<comment type="caution">
    <text evidence="13">The sequence shown here is derived from an EMBL/GenBank/DDBJ whole genome shotgun (WGS) entry which is preliminary data.</text>
</comment>
<keyword evidence="10" id="KW-0943">RNA-mediated gene silencing</keyword>
<keyword evidence="8" id="KW-0067">ATP-binding</keyword>
<evidence type="ECO:0000256" key="11">
    <source>
        <dbReference type="ARBA" id="ARBA00047984"/>
    </source>
</evidence>
<keyword evidence="4" id="KW-0963">Cytoplasm</keyword>
<dbReference type="Pfam" id="PF21634">
    <property type="entry name" value="MOV-10_beta-barrel"/>
    <property type="match status" value="1"/>
</dbReference>
<dbReference type="AlphaFoldDB" id="A0A6A5FJ69"/>
<dbReference type="InterPro" id="IPR026122">
    <property type="entry name" value="MOV-10/SDE3_DEXXQ/H-box"/>
</dbReference>
<dbReference type="InterPro" id="IPR047187">
    <property type="entry name" value="SF1_C_Upf1"/>
</dbReference>
<evidence type="ECO:0000313" key="14">
    <source>
        <dbReference type="Proteomes" id="UP000465112"/>
    </source>
</evidence>
<dbReference type="InterPro" id="IPR003593">
    <property type="entry name" value="AAA+_ATPase"/>
</dbReference>
<dbReference type="CDD" id="cd18808">
    <property type="entry name" value="SF1_C_Upf1"/>
    <property type="match status" value="1"/>
</dbReference>
<sequence>MFSANKYHQDQISLLHCKCSKQLQMSPAAVHSVQNAGPGKSGYLNGPQKKFSEEEQMAQQARQKIQARLKMAKLFQQYRAQLISNKHDVTVTSDPPSKEEKICLTVYENKKVVPLTVKNCGVKTVTLTFWAFDLVKNIFTVRDCHGDLIQTTKQLPLGPGKSYKIKVHFDSEHAGFYEQLLVFQIESHQQSSDKLEIMRILEVIHRTSFNEEPLPTATTSVSDLQTMNWTPAEGVGLTWLKLVVPLKGYPMPDNMKDPKKADMDLEKMPLNWGTYCRRFQMLLHVEELQLKTDIEKFNQNATMCRHKSNAFLLILQLAGVYKNSPMRLLGNNVLVTALNQPGVFENKIYNGWVHHVDAEHVYLQFSEAFLNCFKEGTRYQFNFYLGRMPLRIQHRAVQLAYTSRLKEVLFPTGRFSSHHSHLHRLIELGDNPEQQKAVQHIVAASAKPAPYLVFGPPGTGKTVTLVEAIRRIVETQPSCNILVCAPSNSATDHLFEKILEGKIGEHEVYRLFALSCPVRNIPQNIKSCCNLNRKTNTLMMPPKEELMKYKIMATTLLTAGRLVTGGIPVAHYTYIFVDEAGQATETECIVPIAGLLKQKCQLVLAGDPKQLGAIITSRVAEKHGLGVSLLERLMNDINLYRSHETHGFNNRFVTKLLRNYRSHPAILKIPNELFYNGELQPYAHKEKCNSYRKWEHLPRKGFPLIFHGVAGTNERDASSPSVYNMAEVEVLKEYLKTLVDHLKRKGVTKIQPREIGIIAPYRKQVEKIQNALKTDKDLMKINLENVLVGSVEQFQGKEFNVILVSTVRSNPKLTAHKQRFTIGFVDNEKRFNVAMTRARALLIVVGDPRVLKTDKIWNKFIYYCFQQGAYRGIIVSDAEEEESPLTDVHSPSLCEEGLNSSWTPVEGTNRPCTLISLSSSI</sequence>
<protein>
    <recommendedName>
        <fullName evidence="3">RNA helicase</fullName>
        <ecNumber evidence="3">3.6.4.13</ecNumber>
    </recommendedName>
</protein>
<dbReference type="EMBL" id="VHII01000005">
    <property type="protein sequence ID" value="KAF1390454.1"/>
    <property type="molecule type" value="Genomic_DNA"/>
</dbReference>
<comment type="similarity">
    <text evidence="2">Belongs to the DNA2/NAM7 helicase family. SDE3 subfamily.</text>
</comment>
<dbReference type="SUPFAM" id="SSF52540">
    <property type="entry name" value="P-loop containing nucleoside triphosphate hydrolases"/>
    <property type="match status" value="1"/>
</dbReference>
<dbReference type="GO" id="GO:0003723">
    <property type="term" value="F:RNA binding"/>
    <property type="evidence" value="ECO:0007669"/>
    <property type="project" value="UniProtKB-KW"/>
</dbReference>
<dbReference type="OrthoDB" id="6513042at2759"/>
<dbReference type="Pfam" id="PF13087">
    <property type="entry name" value="AAA_12"/>
    <property type="match status" value="1"/>
</dbReference>
<dbReference type="Proteomes" id="UP000465112">
    <property type="component" value="Chromosome 5"/>
</dbReference>
<reference evidence="13 14" key="1">
    <citation type="submission" date="2019-06" db="EMBL/GenBank/DDBJ databases">
        <title>A chromosome-scale genome assembly of the European perch, Perca fluviatilis.</title>
        <authorList>
            <person name="Roques C."/>
            <person name="Zahm M."/>
            <person name="Cabau C."/>
            <person name="Klopp C."/>
            <person name="Bouchez O."/>
            <person name="Donnadieu C."/>
            <person name="Kuhl H."/>
            <person name="Gislard M."/>
            <person name="Guendouz S."/>
            <person name="Journot L."/>
            <person name="Haffray P."/>
            <person name="Bestin A."/>
            <person name="Morvezen R."/>
            <person name="Feron R."/>
            <person name="Wen M."/>
            <person name="Jouanno E."/>
            <person name="Herpin A."/>
            <person name="Schartl M."/>
            <person name="Postlethwait J."/>
            <person name="Schaerlinger B."/>
            <person name="Chardard D."/>
            <person name="Lecocq T."/>
            <person name="Poncet C."/>
            <person name="Jaffrelo L."/>
            <person name="Lampietro C."/>
            <person name="Guiguen Y."/>
        </authorList>
    </citation>
    <scope>NUCLEOTIDE SEQUENCE [LARGE SCALE GENOMIC DNA]</scope>
    <source>
        <tissue evidence="13">Blood</tissue>
    </source>
</reference>
<keyword evidence="6" id="KW-0378">Hydrolase</keyword>
<dbReference type="PANTHER" id="PTHR45418">
    <property type="entry name" value="CANCER/TESTIS ANTIGEN 55"/>
    <property type="match status" value="1"/>
</dbReference>
<dbReference type="Pfam" id="PF21635">
    <property type="entry name" value="Mov-10_helical"/>
    <property type="match status" value="1"/>
</dbReference>
<evidence type="ECO:0000256" key="7">
    <source>
        <dbReference type="ARBA" id="ARBA00022806"/>
    </source>
</evidence>
<keyword evidence="14" id="KW-1185">Reference proteome</keyword>
<dbReference type="PANTHER" id="PTHR45418:SF1">
    <property type="entry name" value="CANCER_TESTIS ANTIGEN 55"/>
    <property type="match status" value="1"/>
</dbReference>
<comment type="catalytic activity">
    <reaction evidence="11">
        <text>ATP + H2O = ADP + phosphate + H(+)</text>
        <dbReference type="Rhea" id="RHEA:13065"/>
        <dbReference type="ChEBI" id="CHEBI:15377"/>
        <dbReference type="ChEBI" id="CHEBI:15378"/>
        <dbReference type="ChEBI" id="CHEBI:30616"/>
        <dbReference type="ChEBI" id="CHEBI:43474"/>
        <dbReference type="ChEBI" id="CHEBI:456216"/>
        <dbReference type="EC" id="3.6.4.13"/>
    </reaction>
</comment>
<evidence type="ECO:0000313" key="13">
    <source>
        <dbReference type="EMBL" id="KAF1390454.1"/>
    </source>
</evidence>
<evidence type="ECO:0000256" key="4">
    <source>
        <dbReference type="ARBA" id="ARBA00022490"/>
    </source>
</evidence>
<dbReference type="GO" id="GO:0032574">
    <property type="term" value="F:5'-3' RNA helicase activity"/>
    <property type="evidence" value="ECO:0007669"/>
    <property type="project" value="InterPro"/>
</dbReference>